<dbReference type="GO" id="GO:0005829">
    <property type="term" value="C:cytosol"/>
    <property type="evidence" value="ECO:0007669"/>
    <property type="project" value="TreeGrafter"/>
</dbReference>
<dbReference type="GO" id="GO:0008696">
    <property type="term" value="F:4-amino-4-deoxychorismate lyase activity"/>
    <property type="evidence" value="ECO:0007669"/>
    <property type="project" value="UniProtKB-EC"/>
</dbReference>
<dbReference type="PANTHER" id="PTHR42743">
    <property type="entry name" value="AMINO-ACID AMINOTRANSFERASE"/>
    <property type="match status" value="1"/>
</dbReference>
<keyword evidence="2" id="KW-0456">Lyase</keyword>
<gene>
    <name evidence="2" type="ORF">BJ976_000328</name>
</gene>
<dbReference type="OrthoDB" id="3199344at2"/>
<reference evidence="2 3" key="1">
    <citation type="submission" date="2020-08" db="EMBL/GenBank/DDBJ databases">
        <title>Sequencing the genomes of 1000 actinobacteria strains.</title>
        <authorList>
            <person name="Klenk H.-P."/>
        </authorList>
    </citation>
    <scope>NUCLEOTIDE SEQUENCE [LARGE SCALE GENOMIC DNA]</scope>
    <source>
        <strain evidence="2 3">DSM 19079</strain>
    </source>
</reference>
<dbReference type="EMBL" id="JACHMC010000001">
    <property type="protein sequence ID" value="MBB4881977.1"/>
    <property type="molecule type" value="Genomic_DNA"/>
</dbReference>
<comment type="similarity">
    <text evidence="1">Belongs to the class-IV pyridoxal-phosphate-dependent aminotransferase family.</text>
</comment>
<keyword evidence="3" id="KW-1185">Reference proteome</keyword>
<dbReference type="AlphaFoldDB" id="A0A4Y8X1V3"/>
<comment type="caution">
    <text evidence="2">The sequence shown here is derived from an EMBL/GenBank/DDBJ whole genome shotgun (WGS) entry which is preliminary data.</text>
</comment>
<dbReference type="Proteomes" id="UP000560081">
    <property type="component" value="Unassembled WGS sequence"/>
</dbReference>
<dbReference type="InterPro" id="IPR050571">
    <property type="entry name" value="Class-IV_PLP-Dep_Aminotrnsfr"/>
</dbReference>
<dbReference type="SUPFAM" id="SSF56752">
    <property type="entry name" value="D-aminoacid aminotransferase-like PLP-dependent enzymes"/>
    <property type="match status" value="1"/>
</dbReference>
<organism evidence="2 3">
    <name type="scientific">Micrococcus flavus</name>
    <dbReference type="NCBI Taxonomy" id="384602"/>
    <lineage>
        <taxon>Bacteria</taxon>
        <taxon>Bacillati</taxon>
        <taxon>Actinomycetota</taxon>
        <taxon>Actinomycetes</taxon>
        <taxon>Micrococcales</taxon>
        <taxon>Micrococcaceae</taxon>
        <taxon>Micrococcus</taxon>
    </lineage>
</organism>
<dbReference type="InterPro" id="IPR036038">
    <property type="entry name" value="Aminotransferase-like"/>
</dbReference>
<dbReference type="InterPro" id="IPR001544">
    <property type="entry name" value="Aminotrans_IV"/>
</dbReference>
<dbReference type="GO" id="GO:0046394">
    <property type="term" value="P:carboxylic acid biosynthetic process"/>
    <property type="evidence" value="ECO:0007669"/>
    <property type="project" value="UniProtKB-ARBA"/>
</dbReference>
<evidence type="ECO:0000313" key="2">
    <source>
        <dbReference type="EMBL" id="MBB4881977.1"/>
    </source>
</evidence>
<dbReference type="RefSeq" id="WP_135029877.1">
    <property type="nucleotide sequence ID" value="NZ_BMLA01000003.1"/>
</dbReference>
<name>A0A4Y8X1V3_9MICC</name>
<dbReference type="EC" id="4.1.3.38" evidence="2"/>
<dbReference type="PANTHER" id="PTHR42743:SF11">
    <property type="entry name" value="AMINODEOXYCHORISMATE LYASE"/>
    <property type="match status" value="1"/>
</dbReference>
<dbReference type="Gene3D" id="3.20.10.10">
    <property type="entry name" value="D-amino Acid Aminotransferase, subunit A, domain 2"/>
    <property type="match status" value="1"/>
</dbReference>
<dbReference type="Pfam" id="PF01063">
    <property type="entry name" value="Aminotran_4"/>
    <property type="match status" value="1"/>
</dbReference>
<evidence type="ECO:0000256" key="1">
    <source>
        <dbReference type="ARBA" id="ARBA00009320"/>
    </source>
</evidence>
<proteinExistence type="inferred from homology"/>
<dbReference type="InterPro" id="IPR043131">
    <property type="entry name" value="BCAT-like_N"/>
</dbReference>
<evidence type="ECO:0000313" key="3">
    <source>
        <dbReference type="Proteomes" id="UP000560081"/>
    </source>
</evidence>
<dbReference type="Gene3D" id="3.30.470.10">
    <property type="match status" value="1"/>
</dbReference>
<protein>
    <submittedName>
        <fullName evidence="2">4-amino-4-deoxychorismate lyase</fullName>
        <ecNumber evidence="2">4.1.3.38</ecNumber>
    </submittedName>
</protein>
<sequence>MPSTDHSPAPGEPVLVLLTAGPGGAPTPRLADPAAPHLTVTDQGATRGDGLFETALAVADASGVFAMRKPGAHLGRLAASAAALLLPVPEAPVWEEAIAAGLAAYADANEVAEGDRLAVRLTVTRGPEVGPGEPPRPSAWVLLSPAARPDPAERRAGVRVLLLDRGLDSTVAERAPWLLTGAKTLSYAVNMAALRHARAHGADDVVFTSADGYLLEGPTSTLLISRRGADSARRLVTPLRQKGILAGTSQSVIFAAAQAEGWALGYGPLVPADLEGADGLWLVSSVRGVLPIRAVDGREVPVDQELTELLQGWLDADVDPGDHLTGDPVRDEH</sequence>
<dbReference type="InterPro" id="IPR043132">
    <property type="entry name" value="BCAT-like_C"/>
</dbReference>
<accession>A0A4Y8X1V3</accession>